<dbReference type="VEuPathDB" id="FungiDB:PSHT_11623"/>
<dbReference type="VEuPathDB" id="FungiDB:PSTT_12024"/>
<comment type="caution">
    <text evidence="2">The sequence shown here is derived from an EMBL/GenBank/DDBJ whole genome shotgun (WGS) entry which is preliminary data.</text>
</comment>
<feature type="compositionally biased region" description="Acidic residues" evidence="1">
    <location>
        <begin position="1152"/>
        <end position="1164"/>
    </location>
</feature>
<dbReference type="PANTHER" id="PTHR33069:SF3">
    <property type="entry name" value="DYNEIN HEAVY CHAIN TAIL DOMAIN-CONTAINING PROTEIN"/>
    <property type="match status" value="1"/>
</dbReference>
<accession>A0A2S4V223</accession>
<proteinExistence type="predicted"/>
<reference evidence="2 3" key="1">
    <citation type="submission" date="2017-12" db="EMBL/GenBank/DDBJ databases">
        <title>Gene loss provides genomic basis for host adaptation in cereal stripe rust fungi.</title>
        <authorList>
            <person name="Xia C."/>
        </authorList>
    </citation>
    <scope>NUCLEOTIDE SEQUENCE [LARGE SCALE GENOMIC DNA]</scope>
    <source>
        <strain evidence="2 3">93TX-2</strain>
    </source>
</reference>
<protein>
    <submittedName>
        <fullName evidence="2">Uncharacterized protein</fullName>
    </submittedName>
</protein>
<dbReference type="PANTHER" id="PTHR33069">
    <property type="entry name" value="CHROMOSOME 7, WHOLE GENOME SHOTGUN SEQUENCE-RELATED"/>
    <property type="match status" value="1"/>
</dbReference>
<evidence type="ECO:0000313" key="3">
    <source>
        <dbReference type="Proteomes" id="UP000238274"/>
    </source>
</evidence>
<gene>
    <name evidence="2" type="ORF">PSHT_11623</name>
</gene>
<dbReference type="EMBL" id="PKSM01000197">
    <property type="protein sequence ID" value="POW03485.1"/>
    <property type="molecule type" value="Genomic_DNA"/>
</dbReference>
<dbReference type="Proteomes" id="UP000238274">
    <property type="component" value="Unassembled WGS sequence"/>
</dbReference>
<reference evidence="3" key="2">
    <citation type="journal article" date="2018" name="BMC Genomics">
        <title>Genomic insights into host adaptation between the wheat stripe rust pathogen (Puccinia striiformis f. sp. tritici) and the barley stripe rust pathogen (Puccinia striiformis f. sp. hordei).</title>
        <authorList>
            <person name="Xia C."/>
            <person name="Wang M."/>
            <person name="Yin C."/>
            <person name="Cornejo O.E."/>
            <person name="Hulbert S.H."/>
            <person name="Chen X."/>
        </authorList>
    </citation>
    <scope>NUCLEOTIDE SEQUENCE [LARGE SCALE GENOMIC DNA]</scope>
    <source>
        <strain evidence="3">93TX-2</strain>
    </source>
</reference>
<evidence type="ECO:0000256" key="1">
    <source>
        <dbReference type="SAM" id="MobiDB-lite"/>
    </source>
</evidence>
<feature type="region of interest" description="Disordered" evidence="1">
    <location>
        <begin position="1099"/>
        <end position="1164"/>
    </location>
</feature>
<reference evidence="3" key="3">
    <citation type="journal article" date="2018" name="Mol. Plant Microbe Interact.">
        <title>Genome sequence resources for the wheat stripe rust pathogen (Puccinia striiformis f. sp. tritici) and the barley stripe rust pathogen (Puccinia striiformis f. sp. hordei).</title>
        <authorList>
            <person name="Xia C."/>
            <person name="Wang M."/>
            <person name="Yin C."/>
            <person name="Cornejo O.E."/>
            <person name="Hulbert S.H."/>
            <person name="Chen X."/>
        </authorList>
    </citation>
    <scope>NUCLEOTIDE SEQUENCE [LARGE SCALE GENOMIC DNA]</scope>
    <source>
        <strain evidence="3">93TX-2</strain>
    </source>
</reference>
<sequence length="1164" mass="135661">MTTIITDTLNSSELISLHTITDNYHPSIHQNYSLHRPASKSKSQLTYTNGQTIIIQTDHRLTLLFRTLTTKLSDSYDIIKFRSGLSPMISSYTLHRLEEPAELISSDLELLIEFVSHPIDRNNSIIFLIILALNLISLNSGVDHLSLDRLDYQDWVLAWKEVWDLALSNVSDILSDEEEAYQSSSSEQSYWHPDSLEWGETMPDKEITTGSTLRLLDRMIEKCRHPTMGQSKPITDLAEEEVKKKNKELLNIELKILPTFKLRLKTLQASLGLQSDQRIHSNTNLESTYQSLIDLNGIWDTLHAHVEQAALHPPPAKTHDHQYQAWKFFRTDSLTHEHWRLESPDLSELLGYYRDYIRAWQQSIHRPSTKNYQLTFDNGQSIIKKTGHCARFIDTIILSFQLPDFNHLQIEWSKNIPKLEELIETLTIEKRVQSIESTHDRLKGLASQTIPLIKLIHTLFIKISNPRKKELPFDLLTELSTITLDQLKIYLLAKQTIPRNGLMHLEEHHIRFLVNNEISQDLNTFLMLLAFNILPVDPDPDPHSLEDNFQDWFLTWKSIWDSVVCNFLDALFQLQPEEEEEGEEDSDDEDDEEIPAFLELSPRLYKAYNLDDDGESYESSSSADSFTSFEGSWYLSKRMSTAGKELKISTGAILRVLDKLSLYALPSVYSRRLVFPVLYDRTNHIPHHQDVLYIYSASSMNDLSRMADSELLDEEEAYQSSSSSTLRLLDRMIERCRNTFMRQSKPFTYLPEEEVKKKNKELLNIELEILPTFKRRLESLQDSLGLQNDQRIHPNTNLESTYQSLKDLNGIYDTLHDAVEQVALHPPPAKTHARQYHAWKFFMIDLLTHEHWRLESPIYSNYSDIIEIMLSTHRPTIKNYQLTFDNGQSIIKKTDHCARFIDTIILSFQLPDFNLLQIEWLKNIPKLDQLLSENLIMENRRAQTMESTPDRAIRLARRTVPLIRLMRTLFNKISNPRKKELSFDLLTELNTITLNKLKVLPFWITLELQHLHDAISLIGCWARLSDREIARIQYLINNKISLCLNNFLVLLAFNVLPVDSDDLDPHSLEDNFQDWVLTWKSMWDSVICKFRDTLYYPEEEEEEYEYKEDEDKEDEEEEGEEGEEEEEYDGEDEEDEEGEGEEGEEQAKNNDDGDDDDDDDDEGA</sequence>
<feature type="compositionally biased region" description="Acidic residues" evidence="1">
    <location>
        <begin position="1099"/>
        <end position="1144"/>
    </location>
</feature>
<evidence type="ECO:0000313" key="2">
    <source>
        <dbReference type="EMBL" id="POW03485.1"/>
    </source>
</evidence>
<name>A0A2S4V223_9BASI</name>
<keyword evidence="3" id="KW-1185">Reference proteome</keyword>
<organism evidence="2 3">
    <name type="scientific">Puccinia striiformis</name>
    <dbReference type="NCBI Taxonomy" id="27350"/>
    <lineage>
        <taxon>Eukaryota</taxon>
        <taxon>Fungi</taxon>
        <taxon>Dikarya</taxon>
        <taxon>Basidiomycota</taxon>
        <taxon>Pucciniomycotina</taxon>
        <taxon>Pucciniomycetes</taxon>
        <taxon>Pucciniales</taxon>
        <taxon>Pucciniaceae</taxon>
        <taxon>Puccinia</taxon>
    </lineage>
</organism>
<dbReference type="AlphaFoldDB" id="A0A2S4V223"/>